<keyword evidence="1" id="KW-1133">Transmembrane helix</keyword>
<gene>
    <name evidence="2" type="ordered locus">Psta_2340</name>
</gene>
<dbReference type="STRING" id="530564.Psta_2340"/>
<proteinExistence type="predicted"/>
<evidence type="ECO:0000313" key="3">
    <source>
        <dbReference type="Proteomes" id="UP000001887"/>
    </source>
</evidence>
<dbReference type="HOGENOM" id="CLU_1114985_0_0_0"/>
<accession>D2R3Q6</accession>
<name>D2R3Q6_PIRSD</name>
<reference evidence="2 3" key="1">
    <citation type="journal article" date="2009" name="Stand. Genomic Sci.">
        <title>Complete genome sequence of Pirellula staleyi type strain (ATCC 27377).</title>
        <authorList>
            <person name="Clum A."/>
            <person name="Tindall B.J."/>
            <person name="Sikorski J."/>
            <person name="Ivanova N."/>
            <person name="Mavrommatis K."/>
            <person name="Lucas S."/>
            <person name="Glavina del Rio T."/>
            <person name="Nolan M."/>
            <person name="Chen F."/>
            <person name="Tice H."/>
            <person name="Pitluck S."/>
            <person name="Cheng J.F."/>
            <person name="Chertkov O."/>
            <person name="Brettin T."/>
            <person name="Han C."/>
            <person name="Detter J.C."/>
            <person name="Kuske C."/>
            <person name="Bruce D."/>
            <person name="Goodwin L."/>
            <person name="Ovchinikova G."/>
            <person name="Pati A."/>
            <person name="Mikhailova N."/>
            <person name="Chen A."/>
            <person name="Palaniappan K."/>
            <person name="Land M."/>
            <person name="Hauser L."/>
            <person name="Chang Y.J."/>
            <person name="Jeffries C.D."/>
            <person name="Chain P."/>
            <person name="Rohde M."/>
            <person name="Goker M."/>
            <person name="Bristow J."/>
            <person name="Eisen J.A."/>
            <person name="Markowitz V."/>
            <person name="Hugenholtz P."/>
            <person name="Kyrpides N.C."/>
            <person name="Klenk H.P."/>
            <person name="Lapidus A."/>
        </authorList>
    </citation>
    <scope>NUCLEOTIDE SEQUENCE [LARGE SCALE GENOMIC DNA]</scope>
    <source>
        <strain evidence="3">ATCC 27377 / DSM 6068 / ICPB 4128</strain>
    </source>
</reference>
<feature type="transmembrane region" description="Helical" evidence="1">
    <location>
        <begin position="83"/>
        <end position="111"/>
    </location>
</feature>
<evidence type="ECO:0000256" key="1">
    <source>
        <dbReference type="SAM" id="Phobius"/>
    </source>
</evidence>
<keyword evidence="1" id="KW-0472">Membrane</keyword>
<dbReference type="eggNOG" id="ENOG50338IP">
    <property type="taxonomic scope" value="Bacteria"/>
</dbReference>
<protein>
    <submittedName>
        <fullName evidence="2">Uncharacterized protein</fullName>
    </submittedName>
</protein>
<evidence type="ECO:0000313" key="2">
    <source>
        <dbReference type="EMBL" id="ADB17010.1"/>
    </source>
</evidence>
<feature type="transmembrane region" description="Helical" evidence="1">
    <location>
        <begin position="186"/>
        <end position="210"/>
    </location>
</feature>
<feature type="transmembrane region" description="Helical" evidence="1">
    <location>
        <begin position="24"/>
        <end position="44"/>
    </location>
</feature>
<organism evidence="2 3">
    <name type="scientific">Pirellula staleyi (strain ATCC 27377 / DSM 6068 / ICPB 4128)</name>
    <name type="common">Pirella staleyi</name>
    <dbReference type="NCBI Taxonomy" id="530564"/>
    <lineage>
        <taxon>Bacteria</taxon>
        <taxon>Pseudomonadati</taxon>
        <taxon>Planctomycetota</taxon>
        <taxon>Planctomycetia</taxon>
        <taxon>Pirellulales</taxon>
        <taxon>Pirellulaceae</taxon>
        <taxon>Pirellula</taxon>
    </lineage>
</organism>
<dbReference type="EMBL" id="CP001848">
    <property type="protein sequence ID" value="ADB17010.1"/>
    <property type="molecule type" value="Genomic_DNA"/>
</dbReference>
<feature type="transmembrane region" description="Helical" evidence="1">
    <location>
        <begin position="117"/>
        <end position="138"/>
    </location>
</feature>
<feature type="transmembrane region" description="Helical" evidence="1">
    <location>
        <begin position="222"/>
        <end position="241"/>
    </location>
</feature>
<dbReference type="AlphaFoldDB" id="D2R3Q6"/>
<keyword evidence="3" id="KW-1185">Reference proteome</keyword>
<dbReference type="KEGG" id="psl:Psta_2340"/>
<feature type="transmembrane region" description="Helical" evidence="1">
    <location>
        <begin position="150"/>
        <end position="174"/>
    </location>
</feature>
<dbReference type="Proteomes" id="UP000001887">
    <property type="component" value="Chromosome"/>
</dbReference>
<sequence>MCLGISLAMAVTPARYVTSGFYRVHLWVIMGLATFGGLMIYSSMSAAEAPAYLKPQLYLAIAIAVVSYIGAVIWMYEASRAGVAALLIVSLLSLVAMLAAVLKLSAAMIAWQMLDRITGSFVVGLVTTAMLLGHWYLNTPGMRLEPLRQLLILLALAILLRMLFSGAGLIATYAVADSAPPLTQSWIAFLSLRWIAGLLATLGLTWLTWLTLKIPNTQSATGILYAGVILALIGELTSQLMSAQNPFPL</sequence>
<feature type="transmembrane region" description="Helical" evidence="1">
    <location>
        <begin position="56"/>
        <end position="76"/>
    </location>
</feature>
<keyword evidence="1" id="KW-0812">Transmembrane</keyword>